<comment type="caution">
    <text evidence="2">The sequence shown here is derived from an EMBL/GenBank/DDBJ whole genome shotgun (WGS) entry which is preliminary data.</text>
</comment>
<feature type="transmembrane region" description="Helical" evidence="1">
    <location>
        <begin position="134"/>
        <end position="151"/>
    </location>
</feature>
<keyword evidence="1" id="KW-0812">Transmembrane</keyword>
<evidence type="ECO:0000313" key="3">
    <source>
        <dbReference type="Proteomes" id="UP000619536"/>
    </source>
</evidence>
<feature type="transmembrane region" description="Helical" evidence="1">
    <location>
        <begin position="83"/>
        <end position="104"/>
    </location>
</feature>
<dbReference type="AlphaFoldDB" id="A0A8J3AIL1"/>
<feature type="transmembrane region" description="Helical" evidence="1">
    <location>
        <begin position="209"/>
        <end position="230"/>
    </location>
</feature>
<keyword evidence="1" id="KW-1133">Transmembrane helix</keyword>
<feature type="transmembrane region" description="Helical" evidence="1">
    <location>
        <begin position="322"/>
        <end position="341"/>
    </location>
</feature>
<feature type="transmembrane region" description="Helical" evidence="1">
    <location>
        <begin position="171"/>
        <end position="189"/>
    </location>
</feature>
<keyword evidence="1" id="KW-0472">Membrane</keyword>
<dbReference type="RefSeq" id="WP_188355271.1">
    <property type="nucleotide sequence ID" value="NZ_BMDH01000002.1"/>
</dbReference>
<gene>
    <name evidence="2" type="ORF">GCM10007377_11320</name>
</gene>
<organism evidence="2 3">
    <name type="scientific">Galliscardovia ingluviei</name>
    <dbReference type="NCBI Taxonomy" id="1769422"/>
    <lineage>
        <taxon>Bacteria</taxon>
        <taxon>Bacillati</taxon>
        <taxon>Actinomycetota</taxon>
        <taxon>Actinomycetes</taxon>
        <taxon>Bifidobacteriales</taxon>
        <taxon>Bifidobacteriaceae</taxon>
        <taxon>Galliscardovia</taxon>
    </lineage>
</organism>
<proteinExistence type="predicted"/>
<reference evidence="2" key="1">
    <citation type="journal article" date="2014" name="Int. J. Syst. Evol. Microbiol.">
        <title>Complete genome sequence of Corynebacterium casei LMG S-19264T (=DSM 44701T), isolated from a smear-ripened cheese.</title>
        <authorList>
            <consortium name="US DOE Joint Genome Institute (JGI-PGF)"/>
            <person name="Walter F."/>
            <person name="Albersmeier A."/>
            <person name="Kalinowski J."/>
            <person name="Ruckert C."/>
        </authorList>
    </citation>
    <scope>NUCLEOTIDE SEQUENCE</scope>
    <source>
        <strain evidence="2">CCM 8606</strain>
    </source>
</reference>
<dbReference type="Proteomes" id="UP000619536">
    <property type="component" value="Unassembled WGS sequence"/>
</dbReference>
<evidence type="ECO:0000313" key="2">
    <source>
        <dbReference type="EMBL" id="GGI14515.1"/>
    </source>
</evidence>
<evidence type="ECO:0000256" key="1">
    <source>
        <dbReference type="SAM" id="Phobius"/>
    </source>
</evidence>
<feature type="transmembrane region" description="Helical" evidence="1">
    <location>
        <begin position="110"/>
        <end position="127"/>
    </location>
</feature>
<dbReference type="EMBL" id="BMDH01000002">
    <property type="protein sequence ID" value="GGI14515.1"/>
    <property type="molecule type" value="Genomic_DNA"/>
</dbReference>
<feature type="transmembrane region" description="Helical" evidence="1">
    <location>
        <begin position="292"/>
        <end position="310"/>
    </location>
</feature>
<sequence>MNSAGDALWQEQTNKNITLALVLPVAIIAKLLVAYFFPPKYFFDSNRILSMALHKPDVIAWEGSYEVTAKLFEYINVAQLTTVLQWSMVIGMLFTCLLFVALLLTPAPDFLQSIFILASVGLLNIYVFTISKDVIQFCFFALVLLVIVLPIRSEIVRLLLAVSILAAESIFFRSYYILIAVFALMAYVIMKLYQQYASSSRVSSQVLKIIVTLVVLYAAVYGALLVASFITPAEFQSLLDVRAGYELVMVDNPNAVTYIQNWIPGDGLAVFMLNYGINALRMMIPLELVFKGAYYLPFFAFQMLVTFYIVRLLTRIQNIQDARIMLALCVMLGYLLASFTFEPDFGSWVRHEIATFPILALLVVNSYQTISVRGNNVSLDGGE</sequence>
<accession>A0A8J3AIL1</accession>
<keyword evidence="3" id="KW-1185">Reference proteome</keyword>
<name>A0A8J3AIL1_9BIFI</name>
<protein>
    <submittedName>
        <fullName evidence="2">Uncharacterized protein</fullName>
    </submittedName>
</protein>
<feature type="transmembrane region" description="Helical" evidence="1">
    <location>
        <begin position="17"/>
        <end position="37"/>
    </location>
</feature>
<reference evidence="2" key="2">
    <citation type="submission" date="2020-09" db="EMBL/GenBank/DDBJ databases">
        <authorList>
            <person name="Sun Q."/>
            <person name="Sedlacek I."/>
        </authorList>
    </citation>
    <scope>NUCLEOTIDE SEQUENCE</scope>
    <source>
        <strain evidence="2">CCM 8606</strain>
    </source>
</reference>